<protein>
    <submittedName>
        <fullName evidence="10">Uncharacterized protein</fullName>
    </submittedName>
</protein>
<evidence type="ECO:0000256" key="8">
    <source>
        <dbReference type="SAM" id="MobiDB-lite"/>
    </source>
</evidence>
<evidence type="ECO:0000313" key="10">
    <source>
        <dbReference type="EMBL" id="KRT85941.1"/>
    </source>
</evidence>
<dbReference type="GO" id="GO:0005044">
    <property type="term" value="F:scavenger receptor activity"/>
    <property type="evidence" value="ECO:0007669"/>
    <property type="project" value="TreeGrafter"/>
</dbReference>
<evidence type="ECO:0000256" key="9">
    <source>
        <dbReference type="SAM" id="Phobius"/>
    </source>
</evidence>
<feature type="non-terminal residue" evidence="10">
    <location>
        <position position="162"/>
    </location>
</feature>
<gene>
    <name evidence="10" type="ORF">AMK59_2002</name>
</gene>
<dbReference type="OrthoDB" id="18585at2759"/>
<reference evidence="10 11" key="1">
    <citation type="submission" date="2015-09" db="EMBL/GenBank/DDBJ databases">
        <title>Draft genome of the scarab beetle Oryctes borbonicus.</title>
        <authorList>
            <person name="Meyer J.M."/>
            <person name="Markov G.V."/>
            <person name="Baskaran P."/>
            <person name="Herrmann M."/>
            <person name="Sommer R.J."/>
            <person name="Roedelsperger C."/>
        </authorList>
    </citation>
    <scope>NUCLEOTIDE SEQUENCE [LARGE SCALE GENOMIC DNA]</scope>
    <source>
        <strain evidence="10">OB123</strain>
        <tissue evidence="10">Whole animal</tissue>
    </source>
</reference>
<dbReference type="PANTHER" id="PTHR11923:SF67">
    <property type="entry name" value="RE68569P"/>
    <property type="match status" value="1"/>
</dbReference>
<evidence type="ECO:0000256" key="4">
    <source>
        <dbReference type="ARBA" id="ARBA00022692"/>
    </source>
</evidence>
<accession>A0A0T6BF30</accession>
<sequence>MKDTYKIWGRLLQRSYSVVSTGPTGNLNSRCDHNSEDLEEGSIPTKSSTNESYCKSTFTLGLAGLIVIAIGMLVMFIHPYERIFNWKVLFSEGGEIFELWRIPPVDIYLRVHLFNITNAEEFLSGKEKKLKVQEVGPYVYREIMSHQNVTFNSNATLTAIPT</sequence>
<comment type="subcellular location">
    <subcellularLocation>
        <location evidence="1">Cell membrane</location>
    </subcellularLocation>
</comment>
<keyword evidence="4 9" id="KW-0812">Transmembrane</keyword>
<keyword evidence="11" id="KW-1185">Reference proteome</keyword>
<evidence type="ECO:0000256" key="3">
    <source>
        <dbReference type="ARBA" id="ARBA00022475"/>
    </source>
</evidence>
<dbReference type="Pfam" id="PF01130">
    <property type="entry name" value="CD36"/>
    <property type="match status" value="1"/>
</dbReference>
<keyword evidence="6 9" id="KW-0472">Membrane</keyword>
<evidence type="ECO:0000256" key="2">
    <source>
        <dbReference type="ARBA" id="ARBA00010532"/>
    </source>
</evidence>
<dbReference type="PANTHER" id="PTHR11923">
    <property type="entry name" value="SCAVENGER RECEPTOR CLASS B TYPE-1 SR-B1"/>
    <property type="match status" value="1"/>
</dbReference>
<name>A0A0T6BF30_9SCAR</name>
<keyword evidence="3" id="KW-1003">Cell membrane</keyword>
<organism evidence="10 11">
    <name type="scientific">Oryctes borbonicus</name>
    <dbReference type="NCBI Taxonomy" id="1629725"/>
    <lineage>
        <taxon>Eukaryota</taxon>
        <taxon>Metazoa</taxon>
        <taxon>Ecdysozoa</taxon>
        <taxon>Arthropoda</taxon>
        <taxon>Hexapoda</taxon>
        <taxon>Insecta</taxon>
        <taxon>Pterygota</taxon>
        <taxon>Neoptera</taxon>
        <taxon>Endopterygota</taxon>
        <taxon>Coleoptera</taxon>
        <taxon>Polyphaga</taxon>
        <taxon>Scarabaeiformia</taxon>
        <taxon>Scarabaeidae</taxon>
        <taxon>Dynastinae</taxon>
        <taxon>Oryctes</taxon>
    </lineage>
</organism>
<evidence type="ECO:0000313" key="11">
    <source>
        <dbReference type="Proteomes" id="UP000051574"/>
    </source>
</evidence>
<dbReference type="InterPro" id="IPR002159">
    <property type="entry name" value="CD36_fam"/>
</dbReference>
<comment type="similarity">
    <text evidence="2">Belongs to the CD36 family.</text>
</comment>
<keyword evidence="5 9" id="KW-1133">Transmembrane helix</keyword>
<evidence type="ECO:0000256" key="5">
    <source>
        <dbReference type="ARBA" id="ARBA00022989"/>
    </source>
</evidence>
<feature type="transmembrane region" description="Helical" evidence="9">
    <location>
        <begin position="58"/>
        <end position="77"/>
    </location>
</feature>
<dbReference type="AlphaFoldDB" id="A0A0T6BF30"/>
<evidence type="ECO:0000256" key="6">
    <source>
        <dbReference type="ARBA" id="ARBA00023136"/>
    </source>
</evidence>
<dbReference type="GO" id="GO:0005737">
    <property type="term" value="C:cytoplasm"/>
    <property type="evidence" value="ECO:0007669"/>
    <property type="project" value="TreeGrafter"/>
</dbReference>
<proteinExistence type="inferred from homology"/>
<dbReference type="EMBL" id="LJIG01000999">
    <property type="protein sequence ID" value="KRT85941.1"/>
    <property type="molecule type" value="Genomic_DNA"/>
</dbReference>
<keyword evidence="7" id="KW-0325">Glycoprotein</keyword>
<dbReference type="Proteomes" id="UP000051574">
    <property type="component" value="Unassembled WGS sequence"/>
</dbReference>
<feature type="region of interest" description="Disordered" evidence="8">
    <location>
        <begin position="27"/>
        <end position="50"/>
    </location>
</feature>
<evidence type="ECO:0000256" key="1">
    <source>
        <dbReference type="ARBA" id="ARBA00004236"/>
    </source>
</evidence>
<dbReference type="GO" id="GO:0005886">
    <property type="term" value="C:plasma membrane"/>
    <property type="evidence" value="ECO:0007669"/>
    <property type="project" value="UniProtKB-SubCell"/>
</dbReference>
<comment type="caution">
    <text evidence="10">The sequence shown here is derived from an EMBL/GenBank/DDBJ whole genome shotgun (WGS) entry which is preliminary data.</text>
</comment>
<evidence type="ECO:0000256" key="7">
    <source>
        <dbReference type="ARBA" id="ARBA00023180"/>
    </source>
</evidence>